<comment type="caution">
    <text evidence="2">The sequence shown here is derived from an EMBL/GenBank/DDBJ whole genome shotgun (WGS) entry which is preliminary data.</text>
</comment>
<feature type="transmembrane region" description="Helical" evidence="1">
    <location>
        <begin position="15"/>
        <end position="33"/>
    </location>
</feature>
<dbReference type="Proteomes" id="UP001168552">
    <property type="component" value="Unassembled WGS sequence"/>
</dbReference>
<dbReference type="EMBL" id="JAUHJS010000003">
    <property type="protein sequence ID" value="MDN4165078.1"/>
    <property type="molecule type" value="Genomic_DNA"/>
</dbReference>
<sequence>MKTILLSLSGISKNFLLIAGIVCALAILSYSKLEASMNWEKLKSVLPAESTQVNTVSAEEVSWGESSLSSLVRKKIELNRKGASVNS</sequence>
<dbReference type="RefSeq" id="WP_320003608.1">
    <property type="nucleotide sequence ID" value="NZ_JAUHJS010000003.1"/>
</dbReference>
<evidence type="ECO:0000313" key="2">
    <source>
        <dbReference type="EMBL" id="MDN4165078.1"/>
    </source>
</evidence>
<organism evidence="2 3">
    <name type="scientific">Shiella aurantiaca</name>
    <dbReference type="NCBI Taxonomy" id="3058365"/>
    <lineage>
        <taxon>Bacteria</taxon>
        <taxon>Pseudomonadati</taxon>
        <taxon>Bacteroidota</taxon>
        <taxon>Cytophagia</taxon>
        <taxon>Cytophagales</taxon>
        <taxon>Shiellaceae</taxon>
        <taxon>Shiella</taxon>
    </lineage>
</organism>
<keyword evidence="3" id="KW-1185">Reference proteome</keyword>
<keyword evidence="1" id="KW-0472">Membrane</keyword>
<protein>
    <submittedName>
        <fullName evidence="2">Uncharacterized protein</fullName>
    </submittedName>
</protein>
<evidence type="ECO:0000313" key="3">
    <source>
        <dbReference type="Proteomes" id="UP001168552"/>
    </source>
</evidence>
<reference evidence="2" key="1">
    <citation type="submission" date="2023-06" db="EMBL/GenBank/DDBJ databases">
        <title>Cytophagales bacterium Strain LB-30, isolated from soil.</title>
        <authorList>
            <person name="Liu B."/>
        </authorList>
    </citation>
    <scope>NUCLEOTIDE SEQUENCE</scope>
    <source>
        <strain evidence="2">LB-30</strain>
    </source>
</reference>
<keyword evidence="1" id="KW-1133">Transmembrane helix</keyword>
<evidence type="ECO:0000256" key="1">
    <source>
        <dbReference type="SAM" id="Phobius"/>
    </source>
</evidence>
<proteinExistence type="predicted"/>
<name>A0ABT8F456_9BACT</name>
<gene>
    <name evidence="2" type="ORF">QWY31_06165</name>
</gene>
<accession>A0ABT8F456</accession>
<keyword evidence="1" id="KW-0812">Transmembrane</keyword>